<comment type="caution">
    <text evidence="2">The sequence shown here is derived from an EMBL/GenBank/DDBJ whole genome shotgun (WGS) entry which is preliminary data.</text>
</comment>
<dbReference type="Gene3D" id="3.30.70.270">
    <property type="match status" value="1"/>
</dbReference>
<dbReference type="Pfam" id="PF00078">
    <property type="entry name" value="RVT_1"/>
    <property type="match status" value="1"/>
</dbReference>
<dbReference type="EMBL" id="JOJR01000564">
    <property type="protein sequence ID" value="RCN36348.1"/>
    <property type="molecule type" value="Genomic_DNA"/>
</dbReference>
<dbReference type="OrthoDB" id="5853073at2759"/>
<evidence type="ECO:0000313" key="2">
    <source>
        <dbReference type="EMBL" id="RCN36348.1"/>
    </source>
</evidence>
<name>A0A368FXY4_ANCCA</name>
<gene>
    <name evidence="2" type="ORF">ANCCAN_17759</name>
</gene>
<dbReference type="PROSITE" id="PS50878">
    <property type="entry name" value="RT_POL"/>
    <property type="match status" value="1"/>
</dbReference>
<evidence type="ECO:0000313" key="3">
    <source>
        <dbReference type="Proteomes" id="UP000252519"/>
    </source>
</evidence>
<proteinExistence type="predicted"/>
<protein>
    <recommendedName>
        <fullName evidence="1">Reverse transcriptase domain-containing protein</fullName>
    </recommendedName>
</protein>
<reference evidence="2 3" key="1">
    <citation type="submission" date="2014-10" db="EMBL/GenBank/DDBJ databases">
        <title>Draft genome of the hookworm Ancylostoma caninum.</title>
        <authorList>
            <person name="Mitreva M."/>
        </authorList>
    </citation>
    <scope>NUCLEOTIDE SEQUENCE [LARGE SCALE GENOMIC DNA]</scope>
    <source>
        <strain evidence="2 3">Baltimore</strain>
    </source>
</reference>
<dbReference type="SUPFAM" id="SSF56672">
    <property type="entry name" value="DNA/RNA polymerases"/>
    <property type="match status" value="1"/>
</dbReference>
<dbReference type="AlphaFoldDB" id="A0A368FXY4"/>
<dbReference type="InterPro" id="IPR043502">
    <property type="entry name" value="DNA/RNA_pol_sf"/>
</dbReference>
<keyword evidence="3" id="KW-1185">Reference proteome</keyword>
<dbReference type="PANTHER" id="PTHR33064">
    <property type="entry name" value="POL PROTEIN"/>
    <property type="match status" value="1"/>
</dbReference>
<dbReference type="STRING" id="29170.A0A368FXY4"/>
<evidence type="ECO:0000259" key="1">
    <source>
        <dbReference type="PROSITE" id="PS50878"/>
    </source>
</evidence>
<sequence length="93" mass="10898">MDMVLKGLKNNEVFFYINDILVATETKERHFEVLRLVFEALRAANLKLMPQKCILLCEKVAFLGHEVTRKGVHVDPAKIDKIQQYPRPTCWQR</sequence>
<dbReference type="Proteomes" id="UP000252519">
    <property type="component" value="Unassembled WGS sequence"/>
</dbReference>
<dbReference type="InterPro" id="IPR000477">
    <property type="entry name" value="RT_dom"/>
</dbReference>
<feature type="domain" description="Reverse transcriptase" evidence="1">
    <location>
        <begin position="1"/>
        <end position="67"/>
    </location>
</feature>
<dbReference type="PANTHER" id="PTHR33064:SF37">
    <property type="entry name" value="RIBONUCLEASE H"/>
    <property type="match status" value="1"/>
</dbReference>
<dbReference type="InterPro" id="IPR051320">
    <property type="entry name" value="Viral_Replic_Matur_Polypro"/>
</dbReference>
<organism evidence="2 3">
    <name type="scientific">Ancylostoma caninum</name>
    <name type="common">Dog hookworm</name>
    <dbReference type="NCBI Taxonomy" id="29170"/>
    <lineage>
        <taxon>Eukaryota</taxon>
        <taxon>Metazoa</taxon>
        <taxon>Ecdysozoa</taxon>
        <taxon>Nematoda</taxon>
        <taxon>Chromadorea</taxon>
        <taxon>Rhabditida</taxon>
        <taxon>Rhabditina</taxon>
        <taxon>Rhabditomorpha</taxon>
        <taxon>Strongyloidea</taxon>
        <taxon>Ancylostomatidae</taxon>
        <taxon>Ancylostomatinae</taxon>
        <taxon>Ancylostoma</taxon>
    </lineage>
</organism>
<accession>A0A368FXY4</accession>
<dbReference type="InterPro" id="IPR043128">
    <property type="entry name" value="Rev_trsase/Diguanyl_cyclase"/>
</dbReference>